<evidence type="ECO:0000313" key="1">
    <source>
        <dbReference type="EMBL" id="MBA4670630.1"/>
    </source>
</evidence>
<proteinExistence type="predicted"/>
<dbReference type="EMBL" id="GISG01248134">
    <property type="protein sequence ID" value="MBA4670630.1"/>
    <property type="molecule type" value="Transcribed_RNA"/>
</dbReference>
<protein>
    <submittedName>
        <fullName evidence="1">Uncharacterized protein</fullName>
    </submittedName>
</protein>
<reference evidence="1" key="1">
    <citation type="journal article" date="2013" name="J. Plant Res.">
        <title>Effect of fungi and light on seed germination of three Opuntia species from semiarid lands of central Mexico.</title>
        <authorList>
            <person name="Delgado-Sanchez P."/>
            <person name="Jimenez-Bremont J.F."/>
            <person name="Guerrero-Gonzalez Mde L."/>
            <person name="Flores J."/>
        </authorList>
    </citation>
    <scope>NUCLEOTIDE SEQUENCE</scope>
    <source>
        <tissue evidence="1">Cladode</tissue>
    </source>
</reference>
<sequence>MSNAQFDGALIKYSTYRALTGSQNGCPNAEGPVPADHHHYHKLPKMIQDKKNEKSYYGFYPSLSSDWHCLRSEQPPMNKMMKMMKKVKARKMRTTQQYFHHPQNDAFYCCWIPSENVGKSQRGRNPNPKQRMWLHGGYRCGSKIKEKGCQICHIGEPNQD</sequence>
<accession>A0A7C9AMS8</accession>
<dbReference type="AlphaFoldDB" id="A0A7C9AMS8"/>
<name>A0A7C9AMS8_OPUST</name>
<reference evidence="1" key="2">
    <citation type="submission" date="2020-07" db="EMBL/GenBank/DDBJ databases">
        <authorList>
            <person name="Vera ALvarez R."/>
            <person name="Arias-Moreno D.M."/>
            <person name="Jimenez-Jacinto V."/>
            <person name="Jimenez-Bremont J.F."/>
            <person name="Swaminathan K."/>
            <person name="Moose S.P."/>
            <person name="Guerrero-Gonzalez M.L."/>
            <person name="Marino-Ramirez L."/>
            <person name="Landsman D."/>
            <person name="Rodriguez-Kessler M."/>
            <person name="Delgado-Sanchez P."/>
        </authorList>
    </citation>
    <scope>NUCLEOTIDE SEQUENCE</scope>
    <source>
        <tissue evidence="1">Cladode</tissue>
    </source>
</reference>
<organism evidence="1">
    <name type="scientific">Opuntia streptacantha</name>
    <name type="common">Prickly pear cactus</name>
    <name type="synonym">Opuntia cardona</name>
    <dbReference type="NCBI Taxonomy" id="393608"/>
    <lineage>
        <taxon>Eukaryota</taxon>
        <taxon>Viridiplantae</taxon>
        <taxon>Streptophyta</taxon>
        <taxon>Embryophyta</taxon>
        <taxon>Tracheophyta</taxon>
        <taxon>Spermatophyta</taxon>
        <taxon>Magnoliopsida</taxon>
        <taxon>eudicotyledons</taxon>
        <taxon>Gunneridae</taxon>
        <taxon>Pentapetalae</taxon>
        <taxon>Caryophyllales</taxon>
        <taxon>Cactineae</taxon>
        <taxon>Cactaceae</taxon>
        <taxon>Opuntioideae</taxon>
        <taxon>Opuntia</taxon>
    </lineage>
</organism>